<proteinExistence type="predicted"/>
<keyword evidence="2" id="KW-0547">Nucleotide-binding</keyword>
<feature type="region of interest" description="Disordered" evidence="1">
    <location>
        <begin position="33"/>
        <end position="63"/>
    </location>
</feature>
<dbReference type="AlphaFoldDB" id="A0A1C3NI77"/>
<dbReference type="Proteomes" id="UP000092503">
    <property type="component" value="Unassembled WGS sequence"/>
</dbReference>
<dbReference type="GO" id="GO:0005524">
    <property type="term" value="F:ATP binding"/>
    <property type="evidence" value="ECO:0007669"/>
    <property type="project" value="UniProtKB-KW"/>
</dbReference>
<name>A0A1C3NI77_9XANT</name>
<organism evidence="2 3">
    <name type="scientific">Xanthomonas bromi</name>
    <dbReference type="NCBI Taxonomy" id="56449"/>
    <lineage>
        <taxon>Bacteria</taxon>
        <taxon>Pseudomonadati</taxon>
        <taxon>Pseudomonadota</taxon>
        <taxon>Gammaproteobacteria</taxon>
        <taxon>Lysobacterales</taxon>
        <taxon>Lysobacteraceae</taxon>
        <taxon>Xanthomonas</taxon>
    </lineage>
</organism>
<protein>
    <submittedName>
        <fullName evidence="2">ABC transporter, ATP-binding protein</fullName>
    </submittedName>
</protein>
<evidence type="ECO:0000313" key="2">
    <source>
        <dbReference type="EMBL" id="SBV50101.1"/>
    </source>
</evidence>
<dbReference type="STRING" id="56449.XBLMG947_0877"/>
<dbReference type="EMBL" id="FLTX01000011">
    <property type="protein sequence ID" value="SBV50101.1"/>
    <property type="molecule type" value="Genomic_DNA"/>
</dbReference>
<evidence type="ECO:0000256" key="1">
    <source>
        <dbReference type="SAM" id="MobiDB-lite"/>
    </source>
</evidence>
<evidence type="ECO:0000313" key="3">
    <source>
        <dbReference type="Proteomes" id="UP000092503"/>
    </source>
</evidence>
<accession>A0A1C3NI77</accession>
<reference evidence="2 3" key="1">
    <citation type="submission" date="2016-06" db="EMBL/GenBank/DDBJ databases">
        <authorList>
            <person name="Kjaerup R.B."/>
            <person name="Dalgaard T.S."/>
            <person name="Juul-Madsen H.R."/>
        </authorList>
    </citation>
    <scope>NUCLEOTIDE SEQUENCE [LARGE SCALE GENOMIC DNA]</scope>
    <source>
        <strain evidence="2">LMG947</strain>
    </source>
</reference>
<feature type="compositionally biased region" description="Basic and acidic residues" evidence="1">
    <location>
        <begin position="39"/>
        <end position="49"/>
    </location>
</feature>
<sequence length="97" mass="10737">MSAQGLRSYGGNYAFYAQQRAIEQQAASDLLAQRKQARARGERALREQQQRQQQRQARGARAAGQANQAAILLGVQKQRSEVSAGRLQQHSQANRCG</sequence>
<keyword evidence="2" id="KW-0067">ATP-binding</keyword>
<feature type="compositionally biased region" description="Low complexity" evidence="1">
    <location>
        <begin position="50"/>
        <end position="63"/>
    </location>
</feature>
<gene>
    <name evidence="2" type="ORF">XBLMG947_0877</name>
</gene>